<dbReference type="GeneID" id="106812210"/>
<protein>
    <submittedName>
        <fullName evidence="3">Glycine, alanine and asparagine-rich protein-like</fullName>
    </submittedName>
</protein>
<organism evidence="2 3">
    <name type="scientific">Priapulus caudatus</name>
    <name type="common">Priapulid worm</name>
    <dbReference type="NCBI Taxonomy" id="37621"/>
    <lineage>
        <taxon>Eukaryota</taxon>
        <taxon>Metazoa</taxon>
        <taxon>Ecdysozoa</taxon>
        <taxon>Scalidophora</taxon>
        <taxon>Priapulida</taxon>
        <taxon>Priapulimorpha</taxon>
        <taxon>Priapulimorphida</taxon>
        <taxon>Priapulidae</taxon>
        <taxon>Priapulus</taxon>
    </lineage>
</organism>
<keyword evidence="2" id="KW-1185">Reference proteome</keyword>
<proteinExistence type="predicted"/>
<feature type="region of interest" description="Disordered" evidence="1">
    <location>
        <begin position="1"/>
        <end position="52"/>
    </location>
</feature>
<accession>A0ABM1EH48</accession>
<dbReference type="RefSeq" id="XP_014671519.1">
    <property type="nucleotide sequence ID" value="XM_014816033.1"/>
</dbReference>
<gene>
    <name evidence="3" type="primary">LOC106812210</name>
</gene>
<evidence type="ECO:0000313" key="2">
    <source>
        <dbReference type="Proteomes" id="UP000695022"/>
    </source>
</evidence>
<evidence type="ECO:0000313" key="3">
    <source>
        <dbReference type="RefSeq" id="XP_014671519.1"/>
    </source>
</evidence>
<dbReference type="Proteomes" id="UP000695022">
    <property type="component" value="Unplaced"/>
</dbReference>
<feature type="compositionally biased region" description="Gly residues" evidence="1">
    <location>
        <begin position="1"/>
        <end position="47"/>
    </location>
</feature>
<evidence type="ECO:0000256" key="1">
    <source>
        <dbReference type="SAM" id="MobiDB-lite"/>
    </source>
</evidence>
<reference evidence="3" key="1">
    <citation type="submission" date="2025-08" db="UniProtKB">
        <authorList>
            <consortium name="RefSeq"/>
        </authorList>
    </citation>
    <scope>IDENTIFICATION</scope>
</reference>
<name>A0ABM1EH48_PRICU</name>
<sequence>MRGGESNNGGYGGDRSNNGGYGEGGNGNSGYGGSGSNNGGYGGGGSNNGNLRARRPQRAIWGWQQWRIWGGGSNNGGYGGGGNGNSGYGGGGSNNGGYGGGGSNNGDMEEKSKTMVNTGVGETAKADATVEMAKMESALGSFCLAHAECMQGNVHTLIDVTLNVGEMQVNLVNVLTNW</sequence>